<dbReference type="RefSeq" id="WP_008870879.1">
    <property type="nucleotide sequence ID" value="NZ_ACJN02000003.1"/>
</dbReference>
<dbReference type="GO" id="GO:0016887">
    <property type="term" value="F:ATP hydrolysis activity"/>
    <property type="evidence" value="ECO:0007669"/>
    <property type="project" value="RHEA"/>
</dbReference>
<keyword evidence="11 17" id="KW-0238">DNA-binding</keyword>
<dbReference type="InterPro" id="IPR030934">
    <property type="entry name" value="Intein_C"/>
</dbReference>
<dbReference type="PROSITE" id="PS50818">
    <property type="entry name" value="INTEIN_C_TER"/>
    <property type="match status" value="1"/>
</dbReference>
<dbReference type="PANTHER" id="PTHR30153:SF2">
    <property type="entry name" value="REPLICATIVE DNA HELICASE"/>
    <property type="match status" value="1"/>
</dbReference>
<dbReference type="EC" id="5.6.2.3" evidence="16 17"/>
<dbReference type="eggNOG" id="COG1372">
    <property type="taxonomic scope" value="Bacteria"/>
</dbReference>
<feature type="domain" description="SF4 helicase" evidence="20">
    <location>
        <begin position="224"/>
        <end position="428"/>
    </location>
</feature>
<dbReference type="GO" id="GO:0006269">
    <property type="term" value="P:DNA replication, synthesis of primer"/>
    <property type="evidence" value="ECO:0007669"/>
    <property type="project" value="UniProtKB-UniRule"/>
</dbReference>
<dbReference type="InterPro" id="IPR007693">
    <property type="entry name" value="DNA_helicase_DnaB-like_N"/>
</dbReference>
<evidence type="ECO:0000256" key="8">
    <source>
        <dbReference type="ARBA" id="ARBA00022813"/>
    </source>
</evidence>
<dbReference type="InterPro" id="IPR027417">
    <property type="entry name" value="P-loop_NTPase"/>
</dbReference>
<comment type="function">
    <text evidence="14 17">The intein is an endonuclease.</text>
</comment>
<evidence type="ECO:0000256" key="9">
    <source>
        <dbReference type="ARBA" id="ARBA00022840"/>
    </source>
</evidence>
<dbReference type="GO" id="GO:0004519">
    <property type="term" value="F:endonuclease activity"/>
    <property type="evidence" value="ECO:0007669"/>
    <property type="project" value="InterPro"/>
</dbReference>
<evidence type="ECO:0000256" key="7">
    <source>
        <dbReference type="ARBA" id="ARBA00022806"/>
    </source>
</evidence>
<dbReference type="Gene3D" id="2.170.16.10">
    <property type="entry name" value="Hedgehog/Intein (Hint) domain"/>
    <property type="match status" value="2"/>
</dbReference>
<dbReference type="Gene3D" id="1.10.860.10">
    <property type="entry name" value="DNAb Helicase, Chain A"/>
    <property type="match status" value="1"/>
</dbReference>
<dbReference type="CDD" id="cd00081">
    <property type="entry name" value="Hint"/>
    <property type="match status" value="1"/>
</dbReference>
<evidence type="ECO:0000256" key="14">
    <source>
        <dbReference type="ARBA" id="ARBA00044940"/>
    </source>
</evidence>
<dbReference type="GO" id="GO:0005829">
    <property type="term" value="C:cytosol"/>
    <property type="evidence" value="ECO:0007669"/>
    <property type="project" value="TreeGrafter"/>
</dbReference>
<comment type="catalytic activity">
    <reaction evidence="15 17">
        <text>ATP + H2O = ADP + phosphate + H(+)</text>
        <dbReference type="Rhea" id="RHEA:13065"/>
        <dbReference type="ChEBI" id="CHEBI:15377"/>
        <dbReference type="ChEBI" id="CHEBI:15378"/>
        <dbReference type="ChEBI" id="CHEBI:30616"/>
        <dbReference type="ChEBI" id="CHEBI:43474"/>
        <dbReference type="ChEBI" id="CHEBI:456216"/>
        <dbReference type="EC" id="5.6.2.3"/>
    </reaction>
</comment>
<dbReference type="InterPro" id="IPR004042">
    <property type="entry name" value="Intein_endonuc_central"/>
</dbReference>
<dbReference type="InterPro" id="IPR027434">
    <property type="entry name" value="Homing_endonucl"/>
</dbReference>
<keyword evidence="7 17" id="KW-0347">Helicase</keyword>
<dbReference type="PANTHER" id="PTHR30153">
    <property type="entry name" value="REPLICATIVE DNA HELICASE DNAB"/>
    <property type="match status" value="1"/>
</dbReference>
<keyword evidence="22" id="KW-1185">Reference proteome</keyword>
<dbReference type="CDD" id="cd00984">
    <property type="entry name" value="DnaB_C"/>
    <property type="match status" value="1"/>
</dbReference>
<dbReference type="InterPro" id="IPR036844">
    <property type="entry name" value="Hint_dom_sf"/>
</dbReference>
<dbReference type="Gene3D" id="3.10.28.10">
    <property type="entry name" value="Homing endonucleases"/>
    <property type="match status" value="1"/>
</dbReference>
<dbReference type="GO" id="GO:0003677">
    <property type="term" value="F:DNA binding"/>
    <property type="evidence" value="ECO:0007669"/>
    <property type="project" value="UniProtKB-UniRule"/>
</dbReference>
<dbReference type="NCBIfam" id="TIGR01443">
    <property type="entry name" value="intein_Cterm"/>
    <property type="match status" value="1"/>
</dbReference>
<dbReference type="Pfam" id="PF03796">
    <property type="entry name" value="DnaB_C"/>
    <property type="match status" value="2"/>
</dbReference>
<dbReference type="NCBIfam" id="TIGR00665">
    <property type="entry name" value="DnaB"/>
    <property type="match status" value="1"/>
</dbReference>
<keyword evidence="6 17" id="KW-0378">Hydrolase</keyword>
<dbReference type="PRINTS" id="PR00379">
    <property type="entry name" value="INTEIN"/>
</dbReference>
<evidence type="ECO:0000256" key="13">
    <source>
        <dbReference type="ARBA" id="ARBA00044932"/>
    </source>
</evidence>
<dbReference type="GO" id="GO:0005524">
    <property type="term" value="F:ATP binding"/>
    <property type="evidence" value="ECO:0007669"/>
    <property type="project" value="UniProtKB-UniRule"/>
</dbReference>
<evidence type="ECO:0000256" key="10">
    <source>
        <dbReference type="ARBA" id="ARBA00023000"/>
    </source>
</evidence>
<keyword evidence="8" id="KW-0068">Autocatalytic cleavage</keyword>
<dbReference type="InterPro" id="IPR006141">
    <property type="entry name" value="Intein_N"/>
</dbReference>
<keyword evidence="3 17" id="KW-0235">DNA replication</keyword>
<feature type="compositionally biased region" description="Polar residues" evidence="18">
    <location>
        <begin position="1"/>
        <end position="12"/>
    </location>
</feature>
<keyword evidence="12" id="KW-0413">Isomerase</keyword>
<evidence type="ECO:0000256" key="18">
    <source>
        <dbReference type="SAM" id="MobiDB-lite"/>
    </source>
</evidence>
<reference evidence="21" key="1">
    <citation type="submission" date="2010-05" db="EMBL/GenBank/DDBJ databases">
        <title>The draft genome of Desulfonatronospira thiodismutans ASO3-1.</title>
        <authorList>
            <consortium name="US DOE Joint Genome Institute (JGI-PGF)"/>
            <person name="Lucas S."/>
            <person name="Copeland A."/>
            <person name="Lapidus A."/>
            <person name="Cheng J.-F."/>
            <person name="Bruce D."/>
            <person name="Goodwin L."/>
            <person name="Pitluck S."/>
            <person name="Chertkov O."/>
            <person name="Brettin T."/>
            <person name="Detter J.C."/>
            <person name="Han C."/>
            <person name="Land M.L."/>
            <person name="Hauser L."/>
            <person name="Kyrpides N."/>
            <person name="Mikhailova N."/>
            <person name="Muyzer G."/>
            <person name="Woyke T."/>
        </authorList>
    </citation>
    <scope>NUCLEOTIDE SEQUENCE [LARGE SCALE GENOMIC DNA]</scope>
    <source>
        <strain evidence="21">ASO3-1</strain>
    </source>
</reference>
<dbReference type="InterPro" id="IPR003587">
    <property type="entry name" value="Hint_dom_N"/>
</dbReference>
<dbReference type="PROSITE" id="PS50819">
    <property type="entry name" value="INTEIN_ENDONUCLEASE"/>
    <property type="match status" value="1"/>
</dbReference>
<dbReference type="Gene3D" id="3.40.50.300">
    <property type="entry name" value="P-loop containing nucleotide triphosphate hydrolases"/>
    <property type="match status" value="2"/>
</dbReference>
<evidence type="ECO:0000256" key="16">
    <source>
        <dbReference type="NCBIfam" id="TIGR00665"/>
    </source>
</evidence>
<gene>
    <name evidence="21" type="ORF">Dthio_PD0863</name>
</gene>
<evidence type="ECO:0000256" key="3">
    <source>
        <dbReference type="ARBA" id="ARBA00022705"/>
    </source>
</evidence>
<dbReference type="FunFam" id="1.10.860.10:FF:000001">
    <property type="entry name" value="Replicative DNA helicase"/>
    <property type="match status" value="1"/>
</dbReference>
<keyword evidence="5 17" id="KW-0547">Nucleotide-binding</keyword>
<dbReference type="GO" id="GO:0043139">
    <property type="term" value="F:5'-3' DNA helicase activity"/>
    <property type="evidence" value="ECO:0007669"/>
    <property type="project" value="UniProtKB-EC"/>
</dbReference>
<dbReference type="Pfam" id="PF14528">
    <property type="entry name" value="LAGLIDADG_3"/>
    <property type="match status" value="1"/>
</dbReference>
<keyword evidence="9 17" id="KW-0067">ATP-binding</keyword>
<evidence type="ECO:0000259" key="19">
    <source>
        <dbReference type="PROSITE" id="PS50819"/>
    </source>
</evidence>
<evidence type="ECO:0000256" key="15">
    <source>
        <dbReference type="ARBA" id="ARBA00048954"/>
    </source>
</evidence>
<dbReference type="Proteomes" id="UP000005496">
    <property type="component" value="Unassembled WGS sequence"/>
</dbReference>
<dbReference type="eggNOG" id="COG0305">
    <property type="taxonomic scope" value="Bacteria"/>
</dbReference>
<dbReference type="SUPFAM" id="SSF52540">
    <property type="entry name" value="P-loop containing nucleoside triphosphate hydrolases"/>
    <property type="match status" value="2"/>
</dbReference>
<dbReference type="SUPFAM" id="SSF48024">
    <property type="entry name" value="N-terminal domain of DnaB helicase"/>
    <property type="match status" value="1"/>
</dbReference>
<accession>D6SS63</accession>
<dbReference type="SUPFAM" id="SSF55608">
    <property type="entry name" value="Homing endonucleases"/>
    <property type="match status" value="1"/>
</dbReference>
<keyword evidence="4" id="KW-0677">Repeat</keyword>
<evidence type="ECO:0000256" key="4">
    <source>
        <dbReference type="ARBA" id="ARBA00022737"/>
    </source>
</evidence>
<comment type="function">
    <text evidence="13 17">The main replicative DNA helicase, it participates in initiation and elongation during chromosome replication. Travels ahead of the DNA replisome, separating dsDNA into templates for DNA synthesis. A processive ATP-dependent 5'-3' DNA helicase it has DNA-dependent ATPase activity.</text>
</comment>
<dbReference type="InterPro" id="IPR004860">
    <property type="entry name" value="LAGLIDADG_dom"/>
</dbReference>
<feature type="domain" description="DOD-type homing endonuclease" evidence="19">
    <location>
        <begin position="538"/>
        <end position="686"/>
    </location>
</feature>
<proteinExistence type="inferred from homology"/>
<dbReference type="NCBIfam" id="NF005852">
    <property type="entry name" value="PRK07773.1"/>
    <property type="match status" value="1"/>
</dbReference>
<dbReference type="InterPro" id="IPR036185">
    <property type="entry name" value="DNA_heli_DnaB-like_N_sf"/>
</dbReference>
<dbReference type="SMART" id="SM00305">
    <property type="entry name" value="HintC"/>
    <property type="match status" value="1"/>
</dbReference>
<comment type="similarity">
    <text evidence="1 17">Belongs to the helicase family. DnaB subfamily.</text>
</comment>
<keyword evidence="10" id="KW-0651">Protein splicing</keyword>
<evidence type="ECO:0000256" key="1">
    <source>
        <dbReference type="ARBA" id="ARBA00008428"/>
    </source>
</evidence>
<dbReference type="InterPro" id="IPR003586">
    <property type="entry name" value="Hint_dom_C"/>
</dbReference>
<dbReference type="SMART" id="SM00306">
    <property type="entry name" value="HintN"/>
    <property type="match status" value="1"/>
</dbReference>
<dbReference type="GO" id="GO:1990077">
    <property type="term" value="C:primosome complex"/>
    <property type="evidence" value="ECO:0007669"/>
    <property type="project" value="UniProtKB-UniRule"/>
</dbReference>
<dbReference type="InterPro" id="IPR016136">
    <property type="entry name" value="DNA_helicase_N/primase_C"/>
</dbReference>
<feature type="compositionally biased region" description="Basic and acidic residues" evidence="18">
    <location>
        <begin position="27"/>
        <end position="36"/>
    </location>
</feature>
<dbReference type="AlphaFoldDB" id="D6SS63"/>
<evidence type="ECO:0000256" key="12">
    <source>
        <dbReference type="ARBA" id="ARBA00023235"/>
    </source>
</evidence>
<evidence type="ECO:0000313" key="21">
    <source>
        <dbReference type="EMBL" id="EFI33529.1"/>
    </source>
</evidence>
<evidence type="ECO:0000256" key="6">
    <source>
        <dbReference type="ARBA" id="ARBA00022801"/>
    </source>
</evidence>
<sequence>MTANKSPGSQGKNPEGSAHSGSGRSFKGKDASKRSGQDLSQSLGKVSSDLVKRMPPQNLEAEQAVLGGVFLSNEVLHTLVDVLSEEDFYSPAHRIVFRTFLELYRRNTPVDLVTVHEELEKTSQLESIGGAVYLASLTEAVAASANVHFYAQIVKEKSVRRHLIQAATNIIAQSFEPASEISDLLDTSEQSIFAISEAKTKPVFRSTKDLVEDVFKLLEQRVERKELVTGVSTGYHKLDEITAGFQPTDLIICAGRPSMGKTAFALNMAMRSAVAHGVKTAVFSLEMSMEQLMMRMLCSWGKVDLKNLRTGFLNDEDWTRLHQAAQALSRAPIYIDDTPALSSMEMRARSRRLKSEKGLDQVVVDYLQLMRAGRFIDSREQEISEISRSLKALAKELNVPVVALSQLNRKVEDRTNKRPVLSDLRECVTGDTLVCLADGCRIPISELVGTTPKVIAMNRQGKLVNARSDLVWPVGRRNILEVKLASGRILRVTADHRLYSAGGWCRVATLKQGDRLAIARQLPEPENDLVWPDRRVALLAHLIGDGSYLKGQPLRYTTADESSSHLVEEAATQEFNVRVNRHYPQKGAWHQLVFSGNGNRWRPAGLNLWLRELGIFNQRSHEKRIPREVFRLGNRQIFLFLQHLWATDGTVYSRREGLRGSHAIHFSTNSPGLAADVSALLLRCGIISRTQTVHQAGSRPWRMVHVSGSTQQRLFLEKIGGFGPRRREQVQKLAAELAATRPNPNVDTLPRELFNHVRAAMSDQGITHRQMTAMRGTSYGGNSHFRFAPSRRILHEYAEILDDDLLRAHCKNDLFWDTVVAVEPAGQEEVYDLTVPEQASWLADGIISHNSGAIEQDADVILFLYRDGVYNPKEDNPRRDVAEVIIGKQRNGPVGTVELSYLDRFTAFENLTHVPAPSEEEAQNL</sequence>
<dbReference type="InterPro" id="IPR007694">
    <property type="entry name" value="DNA_helicase_DnaB-like_C"/>
</dbReference>
<dbReference type="PROSITE" id="PS51199">
    <property type="entry name" value="SF4_HELICASE"/>
    <property type="match status" value="2"/>
</dbReference>
<evidence type="ECO:0000259" key="20">
    <source>
        <dbReference type="PROSITE" id="PS51199"/>
    </source>
</evidence>
<dbReference type="GO" id="GO:0016539">
    <property type="term" value="P:intein-mediated protein splicing"/>
    <property type="evidence" value="ECO:0007669"/>
    <property type="project" value="InterPro"/>
</dbReference>
<evidence type="ECO:0000313" key="22">
    <source>
        <dbReference type="Proteomes" id="UP000005496"/>
    </source>
</evidence>
<dbReference type="Pfam" id="PF00772">
    <property type="entry name" value="DnaB"/>
    <property type="match status" value="1"/>
</dbReference>
<evidence type="ECO:0000256" key="2">
    <source>
        <dbReference type="ARBA" id="ARBA00022515"/>
    </source>
</evidence>
<dbReference type="NCBIfam" id="TIGR01445">
    <property type="entry name" value="intein_Nterm"/>
    <property type="match status" value="1"/>
</dbReference>
<keyword evidence="2 17" id="KW-0639">Primosome</keyword>
<evidence type="ECO:0000256" key="5">
    <source>
        <dbReference type="ARBA" id="ARBA00022741"/>
    </source>
</evidence>
<dbReference type="PROSITE" id="PS50817">
    <property type="entry name" value="INTEIN_N_TER"/>
    <property type="match status" value="1"/>
</dbReference>
<dbReference type="InterPro" id="IPR006142">
    <property type="entry name" value="INTEIN"/>
</dbReference>
<comment type="caution">
    <text evidence="21">The sequence shown here is derived from an EMBL/GenBank/DDBJ whole genome shotgun (WGS) entry which is preliminary data.</text>
</comment>
<dbReference type="OrthoDB" id="9773982at2"/>
<protein>
    <recommendedName>
        <fullName evidence="16 17">Replicative DNA helicase</fullName>
        <ecNumber evidence="16 17">5.6.2.3</ecNumber>
    </recommendedName>
</protein>
<evidence type="ECO:0000256" key="17">
    <source>
        <dbReference type="RuleBase" id="RU362085"/>
    </source>
</evidence>
<dbReference type="SUPFAM" id="SSF51294">
    <property type="entry name" value="Hedgehog/intein (Hint) domain"/>
    <property type="match status" value="1"/>
</dbReference>
<dbReference type="EMBL" id="ACJN02000003">
    <property type="protein sequence ID" value="EFI33529.1"/>
    <property type="molecule type" value="Genomic_DNA"/>
</dbReference>
<feature type="region of interest" description="Disordered" evidence="18">
    <location>
        <begin position="1"/>
        <end position="42"/>
    </location>
</feature>
<dbReference type="InterPro" id="IPR007692">
    <property type="entry name" value="DNA_helicase_DnaB"/>
</dbReference>
<evidence type="ECO:0000256" key="11">
    <source>
        <dbReference type="ARBA" id="ARBA00023125"/>
    </source>
</evidence>
<name>D6SS63_9BACT</name>
<dbReference type="MEROPS" id="N10.002"/>
<feature type="domain" description="SF4 helicase" evidence="20">
    <location>
        <begin position="853"/>
        <end position="915"/>
    </location>
</feature>
<organism evidence="21 22">
    <name type="scientific">Desulfonatronospira thiodismutans ASO3-1</name>
    <dbReference type="NCBI Taxonomy" id="555779"/>
    <lineage>
        <taxon>Bacteria</taxon>
        <taxon>Pseudomonadati</taxon>
        <taxon>Thermodesulfobacteriota</taxon>
        <taxon>Desulfovibrionia</taxon>
        <taxon>Desulfovibrionales</taxon>
        <taxon>Desulfonatronovibrionaceae</taxon>
        <taxon>Desulfonatronospira</taxon>
    </lineage>
</organism>